<dbReference type="SUPFAM" id="SSF53613">
    <property type="entry name" value="Ribokinase-like"/>
    <property type="match status" value="1"/>
</dbReference>
<evidence type="ECO:0000313" key="22">
    <source>
        <dbReference type="Proteomes" id="UP000461276"/>
    </source>
</evidence>
<dbReference type="EMBL" id="CP051672">
    <property type="protein sequence ID" value="QJE30009.1"/>
    <property type="molecule type" value="Genomic_DNA"/>
</dbReference>
<evidence type="ECO:0000313" key="11">
    <source>
        <dbReference type="EMBL" id="MSB71976.1"/>
    </source>
</evidence>
<dbReference type="EMBL" id="NFJX01000001">
    <property type="protein sequence ID" value="OUP22650.1"/>
    <property type="molecule type" value="Genomic_DNA"/>
</dbReference>
<evidence type="ECO:0000313" key="15">
    <source>
        <dbReference type="Proteomes" id="UP000095455"/>
    </source>
</evidence>
<reference evidence="7" key="7">
    <citation type="submission" date="2023-01" db="EMBL/GenBank/DDBJ databases">
        <title>Human gut microbiome strain richness.</title>
        <authorList>
            <person name="Chen-Liaw A."/>
        </authorList>
    </citation>
    <scope>NUCLEOTIDE SEQUENCE</scope>
    <source>
        <strain evidence="7">RTP21484st1_E5_RTP21484_190118</strain>
    </source>
</reference>
<comment type="similarity">
    <text evidence="1">Belongs to the carbohydrate kinase PfkB family.</text>
</comment>
<dbReference type="InterPro" id="IPR029056">
    <property type="entry name" value="Ribokinase-like"/>
</dbReference>
<dbReference type="EC" id="2.7.1.-" evidence="5"/>
<dbReference type="PANTHER" id="PTHR43085">
    <property type="entry name" value="HEXOKINASE FAMILY MEMBER"/>
    <property type="match status" value="1"/>
</dbReference>
<evidence type="ECO:0000313" key="8">
    <source>
        <dbReference type="EMBL" id="MRY93395.1"/>
    </source>
</evidence>
<reference evidence="12" key="3">
    <citation type="journal article" date="2018" name="BMC Genomics">
        <title>Whole genome sequencing and function prediction of 133 gut anaerobes isolated from chicken caecum in pure cultures.</title>
        <authorList>
            <person name="Medvecky M."/>
            <person name="Cejkova D."/>
            <person name="Polansky O."/>
            <person name="Karasova D."/>
            <person name="Kubasova T."/>
            <person name="Cizek A."/>
            <person name="Rychlik I."/>
        </authorList>
    </citation>
    <scope>NUCLEOTIDE SEQUENCE</scope>
    <source>
        <strain evidence="12">An199</strain>
    </source>
</reference>
<dbReference type="Proteomes" id="UP000441358">
    <property type="component" value="Unassembled WGS sequence"/>
</dbReference>
<dbReference type="Proteomes" id="UP000461276">
    <property type="component" value="Unassembled WGS sequence"/>
</dbReference>
<proteinExistence type="inferred from homology"/>
<evidence type="ECO:0000259" key="4">
    <source>
        <dbReference type="Pfam" id="PF00294"/>
    </source>
</evidence>
<dbReference type="Proteomes" id="UP000441609">
    <property type="component" value="Unassembled WGS sequence"/>
</dbReference>
<gene>
    <name evidence="5" type="primary">ydjH_1</name>
    <name evidence="12" type="ORF">B5F32_00155</name>
    <name evidence="14" type="ORF">DW782_04780</name>
    <name evidence="6" type="ORF">ERS852380_00127</name>
    <name evidence="5" type="ORF">ERS852429_01439</name>
    <name evidence="9" type="ORF">GKD66_05430</name>
    <name evidence="8" type="ORF">GKD67_09185</name>
    <name evidence="10" type="ORF">GKD68_15680</name>
    <name evidence="11" type="ORF">GKD70_01485</name>
    <name evidence="13" type="ORF">HHO38_17665</name>
    <name evidence="7" type="ORF">PN599_10255</name>
</gene>
<dbReference type="InterPro" id="IPR050306">
    <property type="entry name" value="PfkB_Carbo_kinase"/>
</dbReference>
<dbReference type="AlphaFoldDB" id="A0A173WAT0"/>
<evidence type="ECO:0000313" key="14">
    <source>
        <dbReference type="EMBL" id="RHD77266.1"/>
    </source>
</evidence>
<evidence type="ECO:0000313" key="17">
    <source>
        <dbReference type="Proteomes" id="UP000195950"/>
    </source>
</evidence>
<dbReference type="GO" id="GO:0016301">
    <property type="term" value="F:kinase activity"/>
    <property type="evidence" value="ECO:0007669"/>
    <property type="project" value="UniProtKB-KW"/>
</dbReference>
<reference evidence="19 20" key="5">
    <citation type="journal article" date="2019" name="Nat. Med.">
        <title>A library of human gut bacterial isolates paired with longitudinal multiomics data enables mechanistic microbiome research.</title>
        <authorList>
            <person name="Poyet M."/>
            <person name="Groussin M."/>
            <person name="Gibbons S.M."/>
            <person name="Avila-Pacheco J."/>
            <person name="Jiang X."/>
            <person name="Kearney S.M."/>
            <person name="Perrotta A.R."/>
            <person name="Berdy B."/>
            <person name="Zhao S."/>
            <person name="Lieberman T.D."/>
            <person name="Swanson P.K."/>
            <person name="Smith M."/>
            <person name="Roesemann S."/>
            <person name="Alexander J.E."/>
            <person name="Rich S.A."/>
            <person name="Livny J."/>
            <person name="Vlamakis H."/>
            <person name="Clish C."/>
            <person name="Bullock K."/>
            <person name="Deik A."/>
            <person name="Scott J."/>
            <person name="Pierce K.A."/>
            <person name="Xavier R.J."/>
            <person name="Alm E.J."/>
        </authorList>
    </citation>
    <scope>NUCLEOTIDE SEQUENCE [LARGE SCALE GENOMIC DNA]</scope>
    <source>
        <strain evidence="10 19">BIOML-A2</strain>
        <strain evidence="11 21">BIOML-A20</strain>
        <strain evidence="9 20">BIOML-A32</strain>
        <strain evidence="8 22">BIOML-A9</strain>
    </source>
</reference>
<evidence type="ECO:0000313" key="7">
    <source>
        <dbReference type="EMBL" id="MDB9005386.1"/>
    </source>
</evidence>
<feature type="domain" description="Carbohydrate kinase PfkB" evidence="4">
    <location>
        <begin position="59"/>
        <end position="276"/>
    </location>
</feature>
<keyword evidence="3 5" id="KW-0418">Kinase</keyword>
<dbReference type="OMA" id="CCIGHIT"/>
<organism evidence="5 16">
    <name type="scientific">Parabacteroides distasonis</name>
    <dbReference type="NCBI Taxonomy" id="823"/>
    <lineage>
        <taxon>Bacteria</taxon>
        <taxon>Pseudomonadati</taxon>
        <taxon>Bacteroidota</taxon>
        <taxon>Bacteroidia</taxon>
        <taxon>Bacteroidales</taxon>
        <taxon>Tannerellaceae</taxon>
        <taxon>Parabacteroides</taxon>
    </lineage>
</organism>
<dbReference type="OrthoDB" id="9779730at2"/>
<dbReference type="Gene3D" id="3.40.1190.20">
    <property type="match status" value="1"/>
</dbReference>
<dbReference type="Proteomes" id="UP000095455">
    <property type="component" value="Unassembled WGS sequence"/>
</dbReference>
<evidence type="ECO:0000313" key="16">
    <source>
        <dbReference type="Proteomes" id="UP000095591"/>
    </source>
</evidence>
<evidence type="ECO:0000256" key="2">
    <source>
        <dbReference type="ARBA" id="ARBA00022679"/>
    </source>
</evidence>
<evidence type="ECO:0000313" key="9">
    <source>
        <dbReference type="EMBL" id="MRZ49686.1"/>
    </source>
</evidence>
<reference evidence="14 18" key="4">
    <citation type="submission" date="2018-08" db="EMBL/GenBank/DDBJ databases">
        <title>A genome reference for cultivated species of the human gut microbiota.</title>
        <authorList>
            <person name="Zou Y."/>
            <person name="Xue W."/>
            <person name="Luo G."/>
        </authorList>
    </citation>
    <scope>NUCLEOTIDE SEQUENCE [LARGE SCALE GENOMIC DNA]</scope>
    <source>
        <strain evidence="14 18">AM30-4</strain>
    </source>
</reference>
<reference evidence="13 23" key="6">
    <citation type="submission" date="2020-04" db="EMBL/GenBank/DDBJ databases">
        <title>Complete Genomes and Methylome analysis of CBBP consortium that reverse antibiotic-induced susceptibility to vancomycin-resistant Enterococcus faecium infection.</title>
        <authorList>
            <person name="Fomenkov A."/>
            <person name="Zhang Z."/>
            <person name="Pamer E."/>
            <person name="Roberts R.J."/>
        </authorList>
    </citation>
    <scope>NUCLEOTIDE SEQUENCE [LARGE SCALE GENOMIC DNA]</scope>
    <source>
        <strain evidence="23">CBBP</strain>
        <strain evidence="13">CBBP-1</strain>
    </source>
</reference>
<evidence type="ECO:0000256" key="1">
    <source>
        <dbReference type="ARBA" id="ARBA00010688"/>
    </source>
</evidence>
<evidence type="ECO:0000313" key="12">
    <source>
        <dbReference type="EMBL" id="OUP22650.1"/>
    </source>
</evidence>
<reference evidence="17" key="2">
    <citation type="submission" date="2017-04" db="EMBL/GenBank/DDBJ databases">
        <title>Function of individual gut microbiota members based on whole genome sequencing of pure cultures obtained from chicken caecum.</title>
        <authorList>
            <person name="Medvecky M."/>
            <person name="Cejkova D."/>
            <person name="Polansky O."/>
            <person name="Karasova D."/>
            <person name="Kubasova T."/>
            <person name="Cizek A."/>
            <person name="Rychlik I."/>
        </authorList>
    </citation>
    <scope>NUCLEOTIDE SEQUENCE [LARGE SCALE GENOMIC DNA]</scope>
    <source>
        <strain evidence="17">An199</strain>
    </source>
</reference>
<dbReference type="Proteomes" id="UP000095591">
    <property type="component" value="Unassembled WGS sequence"/>
</dbReference>
<name>A0A173WAT0_PARDI</name>
<evidence type="ECO:0000313" key="23">
    <source>
        <dbReference type="Proteomes" id="UP000501982"/>
    </source>
</evidence>
<accession>A0A173WAT0</accession>
<dbReference type="Pfam" id="PF00294">
    <property type="entry name" value="PfkB"/>
    <property type="match status" value="1"/>
</dbReference>
<dbReference type="EMBL" id="WKMC01000002">
    <property type="protein sequence ID" value="MRZ49686.1"/>
    <property type="molecule type" value="Genomic_DNA"/>
</dbReference>
<protein>
    <submittedName>
        <fullName evidence="7">PfkB family carbohydrate kinase</fullName>
    </submittedName>
    <submittedName>
        <fullName evidence="8">Ribokinase</fullName>
    </submittedName>
    <submittedName>
        <fullName evidence="5">Uncharacterized sugar kinase ydjH</fullName>
        <ecNumber evidence="5">2.7.1.-</ecNumber>
    </submittedName>
</protein>
<evidence type="ECO:0000313" key="20">
    <source>
        <dbReference type="Proteomes" id="UP000441358"/>
    </source>
</evidence>
<dbReference type="EMBL" id="QSJN01000002">
    <property type="protein sequence ID" value="RHD77266.1"/>
    <property type="molecule type" value="Genomic_DNA"/>
</dbReference>
<dbReference type="EMBL" id="WKNE01000013">
    <property type="protein sequence ID" value="MRZ56151.1"/>
    <property type="molecule type" value="Genomic_DNA"/>
</dbReference>
<dbReference type="Proteomes" id="UP000501982">
    <property type="component" value="Chromosome"/>
</dbReference>
<reference evidence="15 16" key="1">
    <citation type="submission" date="2015-09" db="EMBL/GenBank/DDBJ databases">
        <authorList>
            <consortium name="Pathogen Informatics"/>
        </authorList>
    </citation>
    <scope>NUCLEOTIDE SEQUENCE [LARGE SCALE GENOMIC DNA]</scope>
    <source>
        <strain evidence="6 15">2789STDY5608822</strain>
        <strain evidence="5 16">2789STDY5608872</strain>
    </source>
</reference>
<evidence type="ECO:0000313" key="6">
    <source>
        <dbReference type="EMBL" id="CUN36140.1"/>
    </source>
</evidence>
<dbReference type="Proteomes" id="UP000195950">
    <property type="component" value="Unassembled WGS sequence"/>
</dbReference>
<sequence>MNTHELCCVGHITLDKVVTPKNTVHMPGGTSFYFSHAIKHFDDIDYTLVTALAESEMKTVEELRAEGIDVAVMPSKHTVYFENIYGENQDNRTQRVLAKADPFTVEYLENINSKIFHLGSLLADDFSLEVVKYLAGKGLVSIDSQGYLREVRDKDVFAVDWPEKKEVLKYVHFLKANEHEMEVLTGYTDAVNAGKVIYDWGVKEVLLTFGSMGSIIYDGSTFHKIPAYIPKEVVNATGAGDTYMTGYLYKRAKGASIEEAGRFAAAMTTLKIEGIGPFNGTKEDVLRCLETAEQRMPE</sequence>
<evidence type="ECO:0000313" key="21">
    <source>
        <dbReference type="Proteomes" id="UP000441609"/>
    </source>
</evidence>
<evidence type="ECO:0000313" key="5">
    <source>
        <dbReference type="EMBL" id="CUM98562.1"/>
    </source>
</evidence>
<dbReference type="EMBL" id="JAQMPJ010000007">
    <property type="protein sequence ID" value="MDB9005386.1"/>
    <property type="molecule type" value="Genomic_DNA"/>
</dbReference>
<dbReference type="EMBL" id="WKMO01000001">
    <property type="protein sequence ID" value="MSB71976.1"/>
    <property type="molecule type" value="Genomic_DNA"/>
</dbReference>
<dbReference type="InterPro" id="IPR011611">
    <property type="entry name" value="PfkB_dom"/>
</dbReference>
<dbReference type="PANTHER" id="PTHR43085:SF57">
    <property type="entry name" value="CARBOHYDRATE KINASE PFKB DOMAIN-CONTAINING PROTEIN"/>
    <property type="match status" value="1"/>
</dbReference>
<evidence type="ECO:0000313" key="18">
    <source>
        <dbReference type="Proteomes" id="UP000284660"/>
    </source>
</evidence>
<keyword evidence="2 5" id="KW-0808">Transferase</keyword>
<evidence type="ECO:0000313" key="19">
    <source>
        <dbReference type="Proteomes" id="UP000432516"/>
    </source>
</evidence>
<evidence type="ECO:0000313" key="10">
    <source>
        <dbReference type="EMBL" id="MRZ56151.1"/>
    </source>
</evidence>
<dbReference type="EMBL" id="CYYK01000001">
    <property type="protein sequence ID" value="CUN36140.1"/>
    <property type="molecule type" value="Genomic_DNA"/>
</dbReference>
<dbReference type="EMBL" id="CYXP01000002">
    <property type="protein sequence ID" value="CUM98562.1"/>
    <property type="molecule type" value="Genomic_DNA"/>
</dbReference>
<dbReference type="Proteomes" id="UP000432516">
    <property type="component" value="Unassembled WGS sequence"/>
</dbReference>
<evidence type="ECO:0000313" key="13">
    <source>
        <dbReference type="EMBL" id="QJE30009.1"/>
    </source>
</evidence>
<dbReference type="RefSeq" id="WP_005859778.1">
    <property type="nucleotide sequence ID" value="NZ_BQOC01000003.1"/>
</dbReference>
<dbReference type="EMBL" id="WKMY01000005">
    <property type="protein sequence ID" value="MRY93395.1"/>
    <property type="molecule type" value="Genomic_DNA"/>
</dbReference>
<evidence type="ECO:0000256" key="3">
    <source>
        <dbReference type="ARBA" id="ARBA00022777"/>
    </source>
</evidence>
<dbReference type="Proteomes" id="UP000284660">
    <property type="component" value="Unassembled WGS sequence"/>
</dbReference>
<dbReference type="Proteomes" id="UP001210126">
    <property type="component" value="Unassembled WGS sequence"/>
</dbReference>